<feature type="compositionally biased region" description="Low complexity" evidence="2">
    <location>
        <begin position="492"/>
        <end position="501"/>
    </location>
</feature>
<sequence>MAGNNGEITWDQAKLAEYFTACQEKYNAFLSMSDTLILKFKAFVDDDTHTGPEAEAAKAFIQDYQIKMIEDLVWVIQEFMTKQDELLENFKDEVTEDDTARMKLSRLEEIINDFETYITNFETVSDDIEEVYQGLVSGCSIAGVEFTQPLPDNTKTYFGFITRNGSTEGRVPKTKNCLCSFNDTHANEITGSEIDSFLADIESNLKGFLELTSQQLQDTVLNYSDTTLLPWYKDPSSSLDEATKQEYDTYMQNMADYLNGNKERCEVYKYDPVNMCTGNYINEHEDLKIGGLYPLTFKRFYNALPSSKEDFILGNGWSTTYSERLTRDEEGISISYADGSIGLYKERIIKGKKYYEEIHGEPGLLSEIEDDSESTNEEIIKKKTYILRQDNGQYKKFDENGYLVELGDDNGAVAELLYTNVKVAENTKAENKDQDADSLADDRSQVKRLASVKTLGSAALFFTYNEYGNIETLKDHTGRVVKYTYKTRDVSVESSLDESSVNGSSENSQQGTESLENLSKATSLENTHTEIGSSKQNRSKSVQVLASVTYADGTTASYDYSEDGKISEVTNQRGIKSITNTYDSQGRTIKQSFPDGGVMTYAYDDKKHTTTATEQNGNKVVYKHDAKMRHTGTKYYDGEESFTYNKRNQKISHTNKLGYTTRYTYDNRGHLTSIIDPMGHKTCMTYNADGRLMALKDPKGNSYKYTYDIQGNLFEVKDPLGNKKRFYYTGRYLKKVKDEEGNITLLRYDAEGNVSCITDPEGVKTFYKYDALGRVTESSNIEGNTKKYTYDDADRITSVTDALGNRTTYEYNESGKVTRITNPDGTTKTWEYNIIGKPCKVTDEAGRVTEVTYNSMWKEEKITLPNSGTILYEYDPLMRIKKVTDPEGRTTGYDYDKNGNVTAQYLGDIKVTTRKYNSLNQVIKEIDALGHEKSYEYDENGKITAVVDTLGNRYTRQYDELGRVTKNIDQLGNETSYTYTANGAIETVTDPVGRVRKFEYTRSGKLKAINFCERKQQELIYDNAGRVEKRIFADGYTISYTYDTLNRISKVEGSDNRTVSYEYDAMGRATKVTDGRSTTLYTYTPTGHLKSVVDALGNETAYTYDELDNLKSILRTEGLVNEEEKYDDNFPTVGEDGHVTIYSYNLAGQLTKVTDALGQEETYEYDQYGRLITKTDRDSFDTTYEYNDLGAVTKVGYGDGRSVVLSYDELGKLHEFKDWLGITSIERDALGRVLSVNDYNNKTVSYSYGKNGERTSITYPDGEKVNYVYDDNLRLSKLINGKDETIYFYNEFGRLVEKILPNNNKEVMNYLPGGHLNSLEMYDTNGLLDKYIYGYDNQGNRTKIDRTRRDLDHISGKYKYEYDLEKRLISVTLNGKVLRSYSYDAFGNRSSLTDEGKSIFYKYDVLDRLLETVTDSKVVSYEYDRRGNVRKEFTDDILTKSFTFDATNMLSKVSDIEKGEANYTYNGMGKRVAVKNPAESIDYLLDITKEYHNMLERTVNGEKEVYTYDSNVISMSKSDNDYFYMLDELGTGMYLTGTDGDVVSTYAYDEFGRKINPLEADSKKTTYTKEGNIIQPIAYTGYQEDKMSDSYYAQARYYNPVNGRFISKDKAKYILKGLPITHNIYTYCGNNSIINIDPDGHESIVVSGGYELSDGYNYEFIETAINDMRDQISCGTNPEDITWVVANAGYDKPSDISNFKDTADKLGVNIVIINDSNEFINYINTKDTQGNGNERLSDQITDMSFYCHGLSQRYSPGADTNHLSLGHGCGDVEENFIFDQSDISKLNDNAFDHTVTLFFSCNSGTQDSNGQSFAQVWTNKTQGASLGLVNGRTYYGAINSTGSFGFYTGVLGSFGFTPSDVYNGIMERFGQATSDEWNEKQKRKNDRSNNGKGYSDYGSLNYPIMVSWAGDFNVLFSTGVFDRGWKWFTPDEDCGG</sequence>
<feature type="domain" description="Teneurin-like YD-shell" evidence="4">
    <location>
        <begin position="1036"/>
        <end position="1188"/>
    </location>
</feature>
<dbReference type="InterPro" id="IPR056823">
    <property type="entry name" value="TEN-like_YD-shell"/>
</dbReference>
<dbReference type="EMBL" id="FOGJ01000001">
    <property type="protein sequence ID" value="SEQ98039.1"/>
    <property type="molecule type" value="Genomic_DNA"/>
</dbReference>
<dbReference type="RefSeq" id="WP_074753670.1">
    <property type="nucleotide sequence ID" value="NZ_FOGJ01000001.1"/>
</dbReference>
<evidence type="ECO:0000256" key="2">
    <source>
        <dbReference type="SAM" id="MobiDB-lite"/>
    </source>
</evidence>
<dbReference type="Gene3D" id="2.180.10.10">
    <property type="entry name" value="RHS repeat-associated core"/>
    <property type="match status" value="4"/>
</dbReference>
<gene>
    <name evidence="5" type="ORF">SAMN04487884_10143</name>
</gene>
<feature type="compositionally biased region" description="Polar residues" evidence="2">
    <location>
        <begin position="502"/>
        <end position="517"/>
    </location>
</feature>
<dbReference type="InterPro" id="IPR006530">
    <property type="entry name" value="YD"/>
</dbReference>
<evidence type="ECO:0000256" key="1">
    <source>
        <dbReference type="ARBA" id="ARBA00022737"/>
    </source>
</evidence>
<evidence type="ECO:0000313" key="5">
    <source>
        <dbReference type="EMBL" id="SEQ98039.1"/>
    </source>
</evidence>
<feature type="region of interest" description="Disordered" evidence="2">
    <location>
        <begin position="492"/>
        <end position="517"/>
    </location>
</feature>
<dbReference type="Pfam" id="PF20148">
    <property type="entry name" value="DUF6531"/>
    <property type="match status" value="1"/>
</dbReference>
<evidence type="ECO:0000259" key="4">
    <source>
        <dbReference type="Pfam" id="PF25023"/>
    </source>
</evidence>
<accession>A0A1H9KG56</accession>
<dbReference type="Gene3D" id="3.90.930.1">
    <property type="match status" value="1"/>
</dbReference>
<reference evidence="5 6" key="1">
    <citation type="submission" date="2016-10" db="EMBL/GenBank/DDBJ databases">
        <authorList>
            <person name="de Groot N.N."/>
        </authorList>
    </citation>
    <scope>NUCLEOTIDE SEQUENCE [LARGE SCALE GENOMIC DNA]</scope>
    <source>
        <strain evidence="5 6">AR40</strain>
    </source>
</reference>
<dbReference type="PANTHER" id="PTHR32305">
    <property type="match status" value="1"/>
</dbReference>
<dbReference type="PANTHER" id="PTHR32305:SF15">
    <property type="entry name" value="PROTEIN RHSA-RELATED"/>
    <property type="match status" value="1"/>
</dbReference>
<dbReference type="OrthoDB" id="9815752at2"/>
<dbReference type="Pfam" id="PF05593">
    <property type="entry name" value="RHS_repeat"/>
    <property type="match status" value="7"/>
</dbReference>
<dbReference type="Proteomes" id="UP000182584">
    <property type="component" value="Unassembled WGS sequence"/>
</dbReference>
<organism evidence="5 6">
    <name type="scientific">Butyrivibrio fibrisolvens</name>
    <dbReference type="NCBI Taxonomy" id="831"/>
    <lineage>
        <taxon>Bacteria</taxon>
        <taxon>Bacillati</taxon>
        <taxon>Bacillota</taxon>
        <taxon>Clostridia</taxon>
        <taxon>Lachnospirales</taxon>
        <taxon>Lachnospiraceae</taxon>
        <taxon>Butyrivibrio</taxon>
    </lineage>
</organism>
<dbReference type="InterPro" id="IPR045351">
    <property type="entry name" value="DUF6531"/>
</dbReference>
<keyword evidence="1" id="KW-0677">Repeat</keyword>
<evidence type="ECO:0000313" key="6">
    <source>
        <dbReference type="Proteomes" id="UP000182584"/>
    </source>
</evidence>
<dbReference type="InterPro" id="IPR031325">
    <property type="entry name" value="RHS_repeat"/>
</dbReference>
<feature type="domain" description="DUF6531" evidence="3">
    <location>
        <begin position="271"/>
        <end position="340"/>
    </location>
</feature>
<dbReference type="InterPro" id="IPR050708">
    <property type="entry name" value="T6SS_VgrG/RHS"/>
</dbReference>
<proteinExistence type="predicted"/>
<name>A0A1H9KG56_BUTFI</name>
<feature type="domain" description="Teneurin-like YD-shell" evidence="4">
    <location>
        <begin position="1334"/>
        <end position="1632"/>
    </location>
</feature>
<evidence type="ECO:0000259" key="3">
    <source>
        <dbReference type="Pfam" id="PF20148"/>
    </source>
</evidence>
<dbReference type="InterPro" id="IPR022385">
    <property type="entry name" value="Rhs_assc_core"/>
</dbReference>
<protein>
    <submittedName>
        <fullName evidence="5">RHS repeat-associated core domain-containing protein</fullName>
    </submittedName>
</protein>
<dbReference type="Pfam" id="PF25023">
    <property type="entry name" value="TEN_YD-shell"/>
    <property type="match status" value="2"/>
</dbReference>
<dbReference type="NCBIfam" id="TIGR03696">
    <property type="entry name" value="Rhs_assc_core"/>
    <property type="match status" value="1"/>
</dbReference>
<dbReference type="NCBIfam" id="TIGR01643">
    <property type="entry name" value="YD_repeat_2x"/>
    <property type="match status" value="12"/>
</dbReference>